<evidence type="ECO:0000256" key="12">
    <source>
        <dbReference type="SAM" id="Phobius"/>
    </source>
</evidence>
<dbReference type="Gene3D" id="3.30.1360.60">
    <property type="entry name" value="Glucose permease domain IIB"/>
    <property type="match status" value="1"/>
</dbReference>
<feature type="transmembrane region" description="Helical" evidence="12">
    <location>
        <begin position="133"/>
        <end position="153"/>
    </location>
</feature>
<dbReference type="Pfam" id="PF00367">
    <property type="entry name" value="PTS_EIIB"/>
    <property type="match status" value="1"/>
</dbReference>
<dbReference type="Proteomes" id="UP000515856">
    <property type="component" value="Chromosome"/>
</dbReference>
<keyword evidence="9 12" id="KW-1133">Transmembrane helix</keyword>
<dbReference type="EMBL" id="CP060636">
    <property type="protein sequence ID" value="QNM13792.1"/>
    <property type="molecule type" value="Genomic_DNA"/>
</dbReference>
<dbReference type="GO" id="GO:0090563">
    <property type="term" value="F:protein-phosphocysteine-sugar phosphotransferase activity"/>
    <property type="evidence" value="ECO:0007669"/>
    <property type="project" value="TreeGrafter"/>
</dbReference>
<feature type="active site" description="Phosphocysteine intermediate; for EIIB activity" evidence="11">
    <location>
        <position position="462"/>
    </location>
</feature>
<evidence type="ECO:0000256" key="4">
    <source>
        <dbReference type="ARBA" id="ARBA00022597"/>
    </source>
</evidence>
<feature type="transmembrane region" description="Helical" evidence="12">
    <location>
        <begin position="333"/>
        <end position="356"/>
    </location>
</feature>
<feature type="transmembrane region" description="Helical" evidence="12">
    <location>
        <begin position="277"/>
        <end position="296"/>
    </location>
</feature>
<evidence type="ECO:0000313" key="15">
    <source>
        <dbReference type="EMBL" id="QNM13792.1"/>
    </source>
</evidence>
<gene>
    <name evidence="15" type="ORF">H9Q80_07600</name>
</gene>
<dbReference type="KEGG" id="ehn:H9Q80_07600"/>
<dbReference type="PROSITE" id="PS51098">
    <property type="entry name" value="PTS_EIIB_TYPE_1"/>
    <property type="match status" value="1"/>
</dbReference>
<dbReference type="InterPro" id="IPR001996">
    <property type="entry name" value="PTS_IIB_1"/>
</dbReference>
<accession>A0A7G9GSL0</accession>
<dbReference type="InterPro" id="IPR018113">
    <property type="entry name" value="PTrfase_EIIB_Cys"/>
</dbReference>
<keyword evidence="16" id="KW-1185">Reference proteome</keyword>
<feature type="transmembrane region" description="Helical" evidence="12">
    <location>
        <begin position="173"/>
        <end position="195"/>
    </location>
</feature>
<dbReference type="NCBIfam" id="TIGR02005">
    <property type="entry name" value="PTS-IIBC-alpha"/>
    <property type="match status" value="1"/>
</dbReference>
<sequence length="516" mass="56828">MMEKLQRFGGAMMAPVMLMPFAGIIIGFATIFMNADIMGSLAADTTIWYKFWSMMYDGGYAIFNQLPLLFVISLPLGLAKKASGRAAMESFVIYIIFNYFIQSLLTFFGASLFQVDFAQEVGGTSGLTMIAGIKTLDMSVIGAIMIAAIAVWIHNRWYDKKLPGVLSSFQGSALIVIIGFVFMIPMAFIVCYVWPMVQHAILGLQDFLSRSGNLGVFLFTFLERITIPTGLHHFLWTPFDLGPAVIADGNWTHWMAHVNEFAASTAPLKELFPTGGFALYGNCAVWGMPAIAFAMYKTARPENKKKVAAMLISATIPAVLCGITEPIEFTFLFISPVLFAVGAVLAALLSMVLYMFGVVGYQGGGLIDYITYNWMPMLQNHAGEVVTHIVIGLIFSVIYFVIFYWAIKRFNIMTPGREVDMGDTVALGKPYASGANSIFHDEAVGFLQALGGKDNIVTVTNCMTRLRLSVKDESIIADDAEFKKYNAKGVVRKGKAIQVIIGFDVENVKNEFEKLL</sequence>
<reference evidence="15 16" key="1">
    <citation type="submission" date="2020-08" db="EMBL/GenBank/DDBJ databases">
        <authorList>
            <person name="Liu C."/>
            <person name="Sun Q."/>
        </authorList>
    </citation>
    <scope>NUCLEOTIDE SEQUENCE [LARGE SCALE GENOMIC DNA]</scope>
    <source>
        <strain evidence="15 16">NSJ-61</strain>
    </source>
</reference>
<evidence type="ECO:0000256" key="11">
    <source>
        <dbReference type="PROSITE-ProRule" id="PRU00421"/>
    </source>
</evidence>
<protein>
    <submittedName>
        <fullName evidence="15">PTS transporter subunit EIIC</fullName>
    </submittedName>
</protein>
<evidence type="ECO:0000256" key="6">
    <source>
        <dbReference type="ARBA" id="ARBA00022683"/>
    </source>
</evidence>
<feature type="transmembrane region" description="Helical" evidence="12">
    <location>
        <begin position="91"/>
        <end position="113"/>
    </location>
</feature>
<evidence type="ECO:0000256" key="3">
    <source>
        <dbReference type="ARBA" id="ARBA00022475"/>
    </source>
</evidence>
<name>A0A7G9GSL0_9FIRM</name>
<evidence type="ECO:0000313" key="16">
    <source>
        <dbReference type="Proteomes" id="UP000515856"/>
    </source>
</evidence>
<feature type="domain" description="PTS EIIC type-1" evidence="14">
    <location>
        <begin position="1"/>
        <end position="419"/>
    </location>
</feature>
<keyword evidence="5" id="KW-0808">Transferase</keyword>
<dbReference type="RefSeq" id="WP_117451255.1">
    <property type="nucleotide sequence ID" value="NZ_CP060636.1"/>
</dbReference>
<dbReference type="InterPro" id="IPR050429">
    <property type="entry name" value="PTS_Glucose_EIICBA"/>
</dbReference>
<feature type="domain" description="PTS EIIB type-1" evidence="13">
    <location>
        <begin position="440"/>
        <end position="516"/>
    </location>
</feature>
<dbReference type="GO" id="GO:0008982">
    <property type="term" value="F:protein-N(PI)-phosphohistidine-sugar phosphotransferase activity"/>
    <property type="evidence" value="ECO:0007669"/>
    <property type="project" value="InterPro"/>
</dbReference>
<evidence type="ECO:0000256" key="8">
    <source>
        <dbReference type="ARBA" id="ARBA00022777"/>
    </source>
</evidence>
<evidence type="ECO:0000256" key="9">
    <source>
        <dbReference type="ARBA" id="ARBA00022989"/>
    </source>
</evidence>
<dbReference type="AlphaFoldDB" id="A0A7G9GSL0"/>
<evidence type="ECO:0000256" key="10">
    <source>
        <dbReference type="ARBA" id="ARBA00023136"/>
    </source>
</evidence>
<keyword evidence="7 12" id="KW-0812">Transmembrane</keyword>
<evidence type="ECO:0000259" key="14">
    <source>
        <dbReference type="PROSITE" id="PS51103"/>
    </source>
</evidence>
<dbReference type="PROSITE" id="PS51103">
    <property type="entry name" value="PTS_EIIC_TYPE_1"/>
    <property type="match status" value="1"/>
</dbReference>
<keyword evidence="4" id="KW-0762">Sugar transport</keyword>
<evidence type="ECO:0000256" key="5">
    <source>
        <dbReference type="ARBA" id="ARBA00022679"/>
    </source>
</evidence>
<feature type="transmembrane region" description="Helical" evidence="12">
    <location>
        <begin position="385"/>
        <end position="407"/>
    </location>
</feature>
<evidence type="ECO:0000256" key="2">
    <source>
        <dbReference type="ARBA" id="ARBA00022448"/>
    </source>
</evidence>
<dbReference type="Pfam" id="PF02378">
    <property type="entry name" value="PTS_EIIC"/>
    <property type="match status" value="1"/>
</dbReference>
<dbReference type="InterPro" id="IPR010975">
    <property type="entry name" value="PTS_IIBC_a_glc"/>
</dbReference>
<proteinExistence type="predicted"/>
<keyword evidence="8" id="KW-0418">Kinase</keyword>
<dbReference type="InterPro" id="IPR036878">
    <property type="entry name" value="Glu_permease_IIB"/>
</dbReference>
<keyword evidence="3" id="KW-1003">Cell membrane</keyword>
<dbReference type="InterPro" id="IPR013013">
    <property type="entry name" value="PTS_EIIC_1"/>
</dbReference>
<dbReference type="PROSITE" id="PS01035">
    <property type="entry name" value="PTS_EIIB_TYPE_1_CYS"/>
    <property type="match status" value="1"/>
</dbReference>
<dbReference type="SUPFAM" id="SSF55604">
    <property type="entry name" value="Glucose permease domain IIB"/>
    <property type="match status" value="1"/>
</dbReference>
<keyword evidence="2" id="KW-0813">Transport</keyword>
<dbReference type="NCBIfam" id="TIGR00826">
    <property type="entry name" value="EIIB_glc"/>
    <property type="match status" value="1"/>
</dbReference>
<evidence type="ECO:0000259" key="13">
    <source>
        <dbReference type="PROSITE" id="PS51098"/>
    </source>
</evidence>
<comment type="subcellular location">
    <subcellularLocation>
        <location evidence="1">Cell membrane</location>
        <topology evidence="1">Multi-pass membrane protein</topology>
    </subcellularLocation>
</comment>
<keyword evidence="10 12" id="KW-0472">Membrane</keyword>
<dbReference type="GO" id="GO:0016301">
    <property type="term" value="F:kinase activity"/>
    <property type="evidence" value="ECO:0007669"/>
    <property type="project" value="UniProtKB-KW"/>
</dbReference>
<dbReference type="InterPro" id="IPR003352">
    <property type="entry name" value="PTS_EIIC"/>
</dbReference>
<dbReference type="CDD" id="cd00212">
    <property type="entry name" value="PTS_IIB_glc"/>
    <property type="match status" value="1"/>
</dbReference>
<keyword evidence="6" id="KW-0598">Phosphotransferase system</keyword>
<evidence type="ECO:0000256" key="7">
    <source>
        <dbReference type="ARBA" id="ARBA00022692"/>
    </source>
</evidence>
<evidence type="ECO:0000256" key="1">
    <source>
        <dbReference type="ARBA" id="ARBA00004651"/>
    </source>
</evidence>
<organism evidence="15 16">
    <name type="scientific">[Eubacterium] hominis</name>
    <dbReference type="NCBI Taxonomy" id="2764325"/>
    <lineage>
        <taxon>Bacteria</taxon>
        <taxon>Bacillati</taxon>
        <taxon>Bacillota</taxon>
        <taxon>Erysipelotrichia</taxon>
        <taxon>Erysipelotrichales</taxon>
        <taxon>Erysipelotrichaceae</taxon>
        <taxon>Amedibacillus</taxon>
    </lineage>
</organism>
<feature type="transmembrane region" description="Helical" evidence="12">
    <location>
        <begin position="58"/>
        <end position="79"/>
    </location>
</feature>
<feature type="transmembrane region" description="Helical" evidence="12">
    <location>
        <begin position="308"/>
        <end position="327"/>
    </location>
</feature>
<dbReference type="PANTHER" id="PTHR30009:SF12">
    <property type="entry name" value="PHOSPHOTRANSFERASE IIC COMPONENT GLVC"/>
    <property type="match status" value="1"/>
</dbReference>
<dbReference type="PANTHER" id="PTHR30009">
    <property type="entry name" value="CYTOCHROME C-TYPE SYNTHESIS PROTEIN AND PTS TRANSMEMBRANE COMPONENT"/>
    <property type="match status" value="1"/>
</dbReference>
<dbReference type="GO" id="GO:0005886">
    <property type="term" value="C:plasma membrane"/>
    <property type="evidence" value="ECO:0007669"/>
    <property type="project" value="UniProtKB-SubCell"/>
</dbReference>
<dbReference type="GO" id="GO:0009401">
    <property type="term" value="P:phosphoenolpyruvate-dependent sugar phosphotransferase system"/>
    <property type="evidence" value="ECO:0007669"/>
    <property type="project" value="UniProtKB-KW"/>
</dbReference>